<comment type="caution">
    <text evidence="1">The sequence shown here is derived from an EMBL/GenBank/DDBJ whole genome shotgun (WGS) entry which is preliminary data.</text>
</comment>
<protein>
    <submittedName>
        <fullName evidence="1">Uncharacterized protein</fullName>
    </submittedName>
</protein>
<accession>A0A645BMH1</accession>
<proteinExistence type="predicted"/>
<sequence length="354" mass="39843">MVIVITIILRFVDFPIEFSRKHDPEPMDVIQFNAGYTQVKGLRPVGLLNAVNWVRSFPLPKNSLGFSRLDEFAYNNVLNSDSKRNSLGWNVTRLNGIIQKGENYSAVLLGNDVNNTTNFFWSNVFVVSRDGEVFAVRPDSTNDRKIFYSISAFPDQLFSNRVIPGSKAFEMEVSKFLAPDKPLDDVDADIDFDLVGTGLDFPVDKSDQAIFNLVSAIGWTPTEIKAKFGLPEEVIGVKKGTSGYGFEYKRISFLFVNRGGGRLTGKIEIKDSMLAIGGVRIGDDIDRALPKLRNTYYSVSEGKDINGNLYLILCKDRALNPQDGKESCRIAINIDERKRIKQIIINPENYFLNW</sequence>
<reference evidence="1" key="1">
    <citation type="submission" date="2019-08" db="EMBL/GenBank/DDBJ databases">
        <authorList>
            <person name="Kucharzyk K."/>
            <person name="Murdoch R.W."/>
            <person name="Higgins S."/>
            <person name="Loffler F."/>
        </authorList>
    </citation>
    <scope>NUCLEOTIDE SEQUENCE</scope>
</reference>
<dbReference type="AlphaFoldDB" id="A0A645BMH1"/>
<evidence type="ECO:0000313" key="1">
    <source>
        <dbReference type="EMBL" id="MPM62984.1"/>
    </source>
</evidence>
<dbReference type="EMBL" id="VSSQ01019156">
    <property type="protein sequence ID" value="MPM62984.1"/>
    <property type="molecule type" value="Genomic_DNA"/>
</dbReference>
<name>A0A645BMH1_9ZZZZ</name>
<organism evidence="1">
    <name type="scientific">bioreactor metagenome</name>
    <dbReference type="NCBI Taxonomy" id="1076179"/>
    <lineage>
        <taxon>unclassified sequences</taxon>
        <taxon>metagenomes</taxon>
        <taxon>ecological metagenomes</taxon>
    </lineage>
</organism>
<gene>
    <name evidence="1" type="ORF">SDC9_109862</name>
</gene>